<evidence type="ECO:0000313" key="3">
    <source>
        <dbReference type="EMBL" id="SDO24837.1"/>
    </source>
</evidence>
<evidence type="ECO:0000256" key="2">
    <source>
        <dbReference type="SAM" id="Phobius"/>
    </source>
</evidence>
<dbReference type="EMBL" id="FNIE01000008">
    <property type="protein sequence ID" value="SDO24837.1"/>
    <property type="molecule type" value="Genomic_DNA"/>
</dbReference>
<name>A0A1H0I073_9ACTN</name>
<proteinExistence type="predicted"/>
<keyword evidence="2" id="KW-0472">Membrane</keyword>
<protein>
    <submittedName>
        <fullName evidence="3">Uncharacterized protein</fullName>
    </submittedName>
</protein>
<feature type="region of interest" description="Disordered" evidence="1">
    <location>
        <begin position="82"/>
        <end position="139"/>
    </location>
</feature>
<dbReference type="Proteomes" id="UP000199341">
    <property type="component" value="Unassembled WGS sequence"/>
</dbReference>
<dbReference type="InterPro" id="IPR046295">
    <property type="entry name" value="DUF6332"/>
</dbReference>
<feature type="transmembrane region" description="Helical" evidence="2">
    <location>
        <begin position="20"/>
        <end position="42"/>
    </location>
</feature>
<dbReference type="Pfam" id="PF19857">
    <property type="entry name" value="DUF6332"/>
    <property type="match status" value="1"/>
</dbReference>
<keyword evidence="2" id="KW-1133">Transmembrane helix</keyword>
<accession>A0A1H0I073</accession>
<organism evidence="3 4">
    <name type="scientific">Actinacidiphila guanduensis</name>
    <dbReference type="NCBI Taxonomy" id="310781"/>
    <lineage>
        <taxon>Bacteria</taxon>
        <taxon>Bacillati</taxon>
        <taxon>Actinomycetota</taxon>
        <taxon>Actinomycetes</taxon>
        <taxon>Kitasatosporales</taxon>
        <taxon>Streptomycetaceae</taxon>
        <taxon>Actinacidiphila</taxon>
    </lineage>
</organism>
<gene>
    <name evidence="3" type="ORF">SAMN05216259_108279</name>
</gene>
<dbReference type="AlphaFoldDB" id="A0A1H0I073"/>
<feature type="compositionally biased region" description="Polar residues" evidence="1">
    <location>
        <begin position="128"/>
        <end position="139"/>
    </location>
</feature>
<keyword evidence="2" id="KW-0812">Transmembrane</keyword>
<evidence type="ECO:0000256" key="1">
    <source>
        <dbReference type="SAM" id="MobiDB-lite"/>
    </source>
</evidence>
<reference evidence="3 4" key="1">
    <citation type="submission" date="2016-10" db="EMBL/GenBank/DDBJ databases">
        <authorList>
            <person name="de Groot N.N."/>
        </authorList>
    </citation>
    <scope>NUCLEOTIDE SEQUENCE [LARGE SCALE GENOMIC DNA]</scope>
    <source>
        <strain evidence="3 4">CGMCC 4.2022</strain>
    </source>
</reference>
<feature type="transmembrane region" description="Helical" evidence="2">
    <location>
        <begin position="54"/>
        <end position="73"/>
    </location>
</feature>
<keyword evidence="4" id="KW-1185">Reference proteome</keyword>
<sequence length="139" mass="13950">MLGRRRTQSERDAATVEMVFAAVTGALLAAAGFIAVISPVLAGAVHGAGRKGCFAGAVVLAAALFCGRVAITLRRFERLGRLRGADPHGPAAAPPGQTPSDPSITADPVHASGSAASSRRGDGPSPDQPSQPGRTSPDS</sequence>
<dbReference type="RefSeq" id="WP_093785812.1">
    <property type="nucleotide sequence ID" value="NZ_FNIE01000008.1"/>
</dbReference>
<evidence type="ECO:0000313" key="4">
    <source>
        <dbReference type="Proteomes" id="UP000199341"/>
    </source>
</evidence>